<gene>
    <name evidence="4" type="ORF">APLA_LOCUS12101</name>
    <name evidence="3" type="ORF">APLA_LOCUS1688</name>
</gene>
<evidence type="ECO:0008006" key="7">
    <source>
        <dbReference type="Google" id="ProtNLM"/>
    </source>
</evidence>
<dbReference type="EMBL" id="CADEBD010000337">
    <property type="protein sequence ID" value="CAB3247757.1"/>
    <property type="molecule type" value="Genomic_DNA"/>
</dbReference>
<evidence type="ECO:0000313" key="6">
    <source>
        <dbReference type="Proteomes" id="UP000494256"/>
    </source>
</evidence>
<evidence type="ECO:0000313" key="4">
    <source>
        <dbReference type="EMBL" id="CAB3247757.1"/>
    </source>
</evidence>
<feature type="chain" id="PRO_5036434357" description="Secreted protein" evidence="2">
    <location>
        <begin position="20"/>
        <end position="69"/>
    </location>
</feature>
<keyword evidence="5" id="KW-1185">Reference proteome</keyword>
<sequence>MSVGSVLVVLLLNHSLELAKQTKCSRLFELIFSTNTELEQSCGKDGPTSENSSSSPGHCLDTYNNQSPV</sequence>
<accession>A0A8S1AM90</accession>
<comment type="caution">
    <text evidence="4">The sequence shown here is derived from an EMBL/GenBank/DDBJ whole genome shotgun (WGS) entry which is preliminary data.</text>
</comment>
<dbReference type="AlphaFoldDB" id="A0A8S1AM90"/>
<dbReference type="Proteomes" id="UP000494256">
    <property type="component" value="Unassembled WGS sequence"/>
</dbReference>
<organism evidence="4 6">
    <name type="scientific">Arctia plantaginis</name>
    <name type="common">Wood tiger moth</name>
    <name type="synonym">Phalaena plantaginis</name>
    <dbReference type="NCBI Taxonomy" id="874455"/>
    <lineage>
        <taxon>Eukaryota</taxon>
        <taxon>Metazoa</taxon>
        <taxon>Ecdysozoa</taxon>
        <taxon>Arthropoda</taxon>
        <taxon>Hexapoda</taxon>
        <taxon>Insecta</taxon>
        <taxon>Pterygota</taxon>
        <taxon>Neoptera</taxon>
        <taxon>Endopterygota</taxon>
        <taxon>Lepidoptera</taxon>
        <taxon>Glossata</taxon>
        <taxon>Ditrysia</taxon>
        <taxon>Noctuoidea</taxon>
        <taxon>Erebidae</taxon>
        <taxon>Arctiinae</taxon>
        <taxon>Arctia</taxon>
    </lineage>
</organism>
<dbReference type="Proteomes" id="UP000494106">
    <property type="component" value="Unassembled WGS sequence"/>
</dbReference>
<feature type="signal peptide" evidence="2">
    <location>
        <begin position="1"/>
        <end position="19"/>
    </location>
</feature>
<evidence type="ECO:0000313" key="3">
    <source>
        <dbReference type="EMBL" id="CAB3223510.1"/>
    </source>
</evidence>
<protein>
    <recommendedName>
        <fullName evidence="7">Secreted protein</fullName>
    </recommendedName>
</protein>
<evidence type="ECO:0000256" key="1">
    <source>
        <dbReference type="SAM" id="MobiDB-lite"/>
    </source>
</evidence>
<dbReference type="EMBL" id="CADEBC010000135">
    <property type="protein sequence ID" value="CAB3223510.1"/>
    <property type="molecule type" value="Genomic_DNA"/>
</dbReference>
<evidence type="ECO:0000256" key="2">
    <source>
        <dbReference type="SAM" id="SignalP"/>
    </source>
</evidence>
<evidence type="ECO:0000313" key="5">
    <source>
        <dbReference type="Proteomes" id="UP000494106"/>
    </source>
</evidence>
<keyword evidence="2" id="KW-0732">Signal</keyword>
<feature type="compositionally biased region" description="Polar residues" evidence="1">
    <location>
        <begin position="48"/>
        <end position="69"/>
    </location>
</feature>
<proteinExistence type="predicted"/>
<feature type="region of interest" description="Disordered" evidence="1">
    <location>
        <begin position="39"/>
        <end position="69"/>
    </location>
</feature>
<reference evidence="5 6" key="1">
    <citation type="submission" date="2020-04" db="EMBL/GenBank/DDBJ databases">
        <authorList>
            <person name="Wallbank WR R."/>
            <person name="Pardo Diaz C."/>
            <person name="Kozak K."/>
            <person name="Martin S."/>
            <person name="Jiggins C."/>
            <person name="Moest M."/>
            <person name="Warren A I."/>
            <person name="Byers J.R.P. K."/>
            <person name="Montejo-Kovacevich G."/>
            <person name="Yen C E."/>
        </authorList>
    </citation>
    <scope>NUCLEOTIDE SEQUENCE [LARGE SCALE GENOMIC DNA]</scope>
</reference>
<name>A0A8S1AM90_ARCPL</name>